<name>A0A7X2PA20_9FIRM</name>
<reference evidence="2 3" key="1">
    <citation type="submission" date="2019-08" db="EMBL/GenBank/DDBJ databases">
        <title>In-depth cultivation of the pig gut microbiome towards novel bacterial diversity and tailored functional studies.</title>
        <authorList>
            <person name="Wylensek D."/>
            <person name="Hitch T.C.A."/>
            <person name="Clavel T."/>
        </authorList>
    </citation>
    <scope>NUCLEOTIDE SEQUENCE [LARGE SCALE GENOMIC DNA]</scope>
    <source>
        <strain evidence="2 3">Oil+RF-744-WCA-WT-13</strain>
    </source>
</reference>
<feature type="compositionally biased region" description="Basic and acidic residues" evidence="1">
    <location>
        <begin position="47"/>
        <end position="66"/>
    </location>
</feature>
<proteinExistence type="predicted"/>
<evidence type="ECO:0000313" key="3">
    <source>
        <dbReference type="Proteomes" id="UP000466864"/>
    </source>
</evidence>
<feature type="region of interest" description="Disordered" evidence="1">
    <location>
        <begin position="40"/>
        <end position="66"/>
    </location>
</feature>
<comment type="caution">
    <text evidence="2">The sequence shown here is derived from an EMBL/GenBank/DDBJ whole genome shotgun (WGS) entry which is preliminary data.</text>
</comment>
<organism evidence="2 3">
    <name type="scientific">Bilifractor porci</name>
    <dbReference type="NCBI Taxonomy" id="2606636"/>
    <lineage>
        <taxon>Bacteria</taxon>
        <taxon>Bacillati</taxon>
        <taxon>Bacillota</taxon>
        <taxon>Clostridia</taxon>
        <taxon>Lachnospirales</taxon>
        <taxon>Lachnospiraceae</taxon>
        <taxon>Bilifractor</taxon>
    </lineage>
</organism>
<dbReference type="Proteomes" id="UP000466864">
    <property type="component" value="Unassembled WGS sequence"/>
</dbReference>
<gene>
    <name evidence="2" type="ORF">FYJ60_11930</name>
</gene>
<keyword evidence="3" id="KW-1185">Reference proteome</keyword>
<dbReference type="AlphaFoldDB" id="A0A7X2PA20"/>
<evidence type="ECO:0000256" key="1">
    <source>
        <dbReference type="SAM" id="MobiDB-lite"/>
    </source>
</evidence>
<accession>A0A7X2PA20</accession>
<sequence>MEFMTASKAAELWHISQRRVQVLCAEGRIPGVFKLGDAWAIPSDSSKPSDSRLKKTKKEQTENECD</sequence>
<evidence type="ECO:0000313" key="2">
    <source>
        <dbReference type="EMBL" id="MST83007.1"/>
    </source>
</evidence>
<protein>
    <submittedName>
        <fullName evidence="2">Helix-turn-helix domain-containing protein</fullName>
    </submittedName>
</protein>
<dbReference type="EMBL" id="VUMV01000012">
    <property type="protein sequence ID" value="MST83007.1"/>
    <property type="molecule type" value="Genomic_DNA"/>
</dbReference>